<accession>A0A8S5S8X4</accession>
<proteinExistence type="predicted"/>
<reference evidence="1" key="1">
    <citation type="journal article" date="2021" name="Proc. Natl. Acad. Sci. U.S.A.">
        <title>A Catalog of Tens of Thousands of Viruses from Human Metagenomes Reveals Hidden Associations with Chronic Diseases.</title>
        <authorList>
            <person name="Tisza M.J."/>
            <person name="Buck C.B."/>
        </authorList>
    </citation>
    <scope>NUCLEOTIDE SEQUENCE</scope>
    <source>
        <strain evidence="1">CtGns7</strain>
    </source>
</reference>
<dbReference type="EMBL" id="BK032555">
    <property type="protein sequence ID" value="DAF47429.1"/>
    <property type="molecule type" value="Genomic_DNA"/>
</dbReference>
<evidence type="ECO:0000313" key="1">
    <source>
        <dbReference type="EMBL" id="DAF47429.1"/>
    </source>
</evidence>
<organism evidence="1">
    <name type="scientific">Phage sp. ctGns7</name>
    <dbReference type="NCBI Taxonomy" id="2828003"/>
    <lineage>
        <taxon>Viruses</taxon>
    </lineage>
</organism>
<sequence length="54" mass="6291">MKYTSCINFKKYVDKSADACYSIDRTKGVTPRVKKNKPTGVKRRYLLCIITMKK</sequence>
<name>A0A8S5S8X4_9VIRU</name>
<protein>
    <submittedName>
        <fullName evidence="1">Uncharacterized protein</fullName>
    </submittedName>
</protein>